<protein>
    <submittedName>
        <fullName evidence="7">Type VI secretion protein</fullName>
    </submittedName>
</protein>
<dbReference type="Pfam" id="PF02534">
    <property type="entry name" value="T4SS-DNA_transf"/>
    <property type="match status" value="1"/>
</dbReference>
<gene>
    <name evidence="7" type="ORF">DW967_10030</name>
</gene>
<name>A0A413Q5R3_9FIRM</name>
<dbReference type="PANTHER" id="PTHR37937">
    <property type="entry name" value="CONJUGATIVE TRANSFER: DNA TRANSPORT"/>
    <property type="match status" value="1"/>
</dbReference>
<keyword evidence="4" id="KW-0812">Transmembrane</keyword>
<evidence type="ECO:0000313" key="8">
    <source>
        <dbReference type="Proteomes" id="UP000283721"/>
    </source>
</evidence>
<keyword evidence="6" id="KW-0472">Membrane</keyword>
<organism evidence="7 8">
    <name type="scientific">Agathobacter rectalis</name>
    <dbReference type="NCBI Taxonomy" id="39491"/>
    <lineage>
        <taxon>Bacteria</taxon>
        <taxon>Bacillati</taxon>
        <taxon>Bacillota</taxon>
        <taxon>Clostridia</taxon>
        <taxon>Lachnospirales</taxon>
        <taxon>Lachnospiraceae</taxon>
        <taxon>Agathobacter</taxon>
    </lineage>
</organism>
<reference evidence="7 8" key="1">
    <citation type="submission" date="2018-08" db="EMBL/GenBank/DDBJ databases">
        <title>A genome reference for cultivated species of the human gut microbiota.</title>
        <authorList>
            <person name="Zou Y."/>
            <person name="Xue W."/>
            <person name="Luo G."/>
        </authorList>
    </citation>
    <scope>NUCLEOTIDE SEQUENCE [LARGE SCALE GENOMIC DNA]</scope>
    <source>
        <strain evidence="7 8">AM47-6BH</strain>
    </source>
</reference>
<dbReference type="GO" id="GO:0005886">
    <property type="term" value="C:plasma membrane"/>
    <property type="evidence" value="ECO:0007669"/>
    <property type="project" value="UniProtKB-SubCell"/>
</dbReference>
<dbReference type="AlphaFoldDB" id="A0A413Q5R3"/>
<keyword evidence="3" id="KW-1003">Cell membrane</keyword>
<proteinExistence type="inferred from homology"/>
<dbReference type="InterPro" id="IPR027417">
    <property type="entry name" value="P-loop_NTPase"/>
</dbReference>
<dbReference type="CDD" id="cd01127">
    <property type="entry name" value="TrwB_TraG_TraD_VirD4"/>
    <property type="match status" value="1"/>
</dbReference>
<evidence type="ECO:0000256" key="2">
    <source>
        <dbReference type="ARBA" id="ARBA00008806"/>
    </source>
</evidence>
<dbReference type="SUPFAM" id="SSF52540">
    <property type="entry name" value="P-loop containing nucleoside triphosphate hydrolases"/>
    <property type="match status" value="1"/>
</dbReference>
<keyword evidence="5" id="KW-1133">Transmembrane helix</keyword>
<dbReference type="Proteomes" id="UP000283721">
    <property type="component" value="Unassembled WGS sequence"/>
</dbReference>
<dbReference type="Gene3D" id="3.40.50.300">
    <property type="entry name" value="P-loop containing nucleotide triphosphate hydrolases"/>
    <property type="match status" value="1"/>
</dbReference>
<comment type="caution">
    <text evidence="7">The sequence shown here is derived from an EMBL/GenBank/DDBJ whole genome shotgun (WGS) entry which is preliminary data.</text>
</comment>
<evidence type="ECO:0000256" key="1">
    <source>
        <dbReference type="ARBA" id="ARBA00004651"/>
    </source>
</evidence>
<evidence type="ECO:0000313" key="7">
    <source>
        <dbReference type="EMBL" id="RGZ91326.1"/>
    </source>
</evidence>
<accession>A0A413Q5R3</accession>
<evidence type="ECO:0000256" key="6">
    <source>
        <dbReference type="ARBA" id="ARBA00023136"/>
    </source>
</evidence>
<dbReference type="EMBL" id="QSES01000018">
    <property type="protein sequence ID" value="RGZ91326.1"/>
    <property type="molecule type" value="Genomic_DNA"/>
</dbReference>
<sequence length="422" mass="47552">MEKERVILGENCCYSSDCNETGLNNNIIVCGGSGSGKTMSISEPRLLETKTSSLISTVTKRRIVTKYMPLFKERGYNVLDLNFVNPIESTCSYDPLKYVASYSDITFLAKSIVKADPQKDRSSADPYWDEAAISLLSAEIAYILMTNDKATFADVLELHDSLTIDEGGSTIRTSLDDQFDYMASEYPTCFAVSCWKSFKSLPIKTAGCVFGTLNTTIDTIFSPELREMMVTKPQVDFELMATEKTILFVTTSAVNPALHCFVNMFYAQAFKQLFEYAESSQNGVLPVPVHVLCDDFATGGRVLNFAEYISIFREKRISVTLLLQSESQLEQMYGTGNATTIINNCDSYIYLGGMDIKTAQNISLRLNVPIDEVLYMPIGQEIIFRRGQRPIITRRYDIQKDELYQRITNDYNRNEITQSLLL</sequence>
<dbReference type="PANTHER" id="PTHR37937:SF1">
    <property type="entry name" value="CONJUGATIVE TRANSFER: DNA TRANSPORT"/>
    <property type="match status" value="1"/>
</dbReference>
<evidence type="ECO:0000256" key="5">
    <source>
        <dbReference type="ARBA" id="ARBA00022989"/>
    </source>
</evidence>
<comment type="similarity">
    <text evidence="2">Belongs to the VirD4/TraG family.</text>
</comment>
<dbReference type="InterPro" id="IPR051539">
    <property type="entry name" value="T4SS-coupling_protein"/>
</dbReference>
<comment type="subcellular location">
    <subcellularLocation>
        <location evidence="1">Cell membrane</location>
        <topology evidence="1">Multi-pass membrane protein</topology>
    </subcellularLocation>
</comment>
<evidence type="ECO:0000256" key="4">
    <source>
        <dbReference type="ARBA" id="ARBA00022692"/>
    </source>
</evidence>
<dbReference type="InterPro" id="IPR003688">
    <property type="entry name" value="TraG/VirD4"/>
</dbReference>
<evidence type="ECO:0000256" key="3">
    <source>
        <dbReference type="ARBA" id="ARBA00022475"/>
    </source>
</evidence>